<keyword evidence="2" id="KW-1185">Reference proteome</keyword>
<accession>A0ABU6QCJ5</accession>
<reference evidence="1 2" key="1">
    <citation type="journal article" date="2023" name="Plants (Basel)">
        <title>Bridging the Gap: Combining Genomics and Transcriptomics Approaches to Understand Stylosanthes scabra, an Orphan Legume from the Brazilian Caatinga.</title>
        <authorList>
            <person name="Ferreira-Neto J.R.C."/>
            <person name="da Silva M.D."/>
            <person name="Binneck E."/>
            <person name="de Melo N.F."/>
            <person name="da Silva R.H."/>
            <person name="de Melo A.L.T.M."/>
            <person name="Pandolfi V."/>
            <person name="Bustamante F.O."/>
            <person name="Brasileiro-Vidal A.C."/>
            <person name="Benko-Iseppon A.M."/>
        </authorList>
    </citation>
    <scope>NUCLEOTIDE SEQUENCE [LARGE SCALE GENOMIC DNA]</scope>
    <source>
        <tissue evidence="1">Leaves</tissue>
    </source>
</reference>
<sequence length="103" mass="12042">MYERQQQLWVRKGWEHAQSATGAVWLQHLLVAIEESRSSLQFTRVTHCDWRYLVFLVEDVGQDIFRDTMSILSCLTPGLVTVPSSRHFITYAAMRLLHVHRAD</sequence>
<protein>
    <submittedName>
        <fullName evidence="1">Uncharacterized protein</fullName>
    </submittedName>
</protein>
<organism evidence="1 2">
    <name type="scientific">Stylosanthes scabra</name>
    <dbReference type="NCBI Taxonomy" id="79078"/>
    <lineage>
        <taxon>Eukaryota</taxon>
        <taxon>Viridiplantae</taxon>
        <taxon>Streptophyta</taxon>
        <taxon>Embryophyta</taxon>
        <taxon>Tracheophyta</taxon>
        <taxon>Spermatophyta</taxon>
        <taxon>Magnoliopsida</taxon>
        <taxon>eudicotyledons</taxon>
        <taxon>Gunneridae</taxon>
        <taxon>Pentapetalae</taxon>
        <taxon>rosids</taxon>
        <taxon>fabids</taxon>
        <taxon>Fabales</taxon>
        <taxon>Fabaceae</taxon>
        <taxon>Papilionoideae</taxon>
        <taxon>50 kb inversion clade</taxon>
        <taxon>dalbergioids sensu lato</taxon>
        <taxon>Dalbergieae</taxon>
        <taxon>Pterocarpus clade</taxon>
        <taxon>Stylosanthes</taxon>
    </lineage>
</organism>
<dbReference type="EMBL" id="JASCZI010000170">
    <property type="protein sequence ID" value="MED6109637.1"/>
    <property type="molecule type" value="Genomic_DNA"/>
</dbReference>
<gene>
    <name evidence="1" type="ORF">PIB30_035526</name>
</gene>
<name>A0ABU6QCJ5_9FABA</name>
<dbReference type="Proteomes" id="UP001341840">
    <property type="component" value="Unassembled WGS sequence"/>
</dbReference>
<comment type="caution">
    <text evidence="1">The sequence shown here is derived from an EMBL/GenBank/DDBJ whole genome shotgun (WGS) entry which is preliminary data.</text>
</comment>
<evidence type="ECO:0000313" key="1">
    <source>
        <dbReference type="EMBL" id="MED6109637.1"/>
    </source>
</evidence>
<evidence type="ECO:0000313" key="2">
    <source>
        <dbReference type="Proteomes" id="UP001341840"/>
    </source>
</evidence>
<proteinExistence type="predicted"/>